<feature type="compositionally biased region" description="Basic and acidic residues" evidence="1">
    <location>
        <begin position="31"/>
        <end position="42"/>
    </location>
</feature>
<dbReference type="InterPro" id="IPR025558">
    <property type="entry name" value="DUF4283"/>
</dbReference>
<feature type="region of interest" description="Disordered" evidence="1">
    <location>
        <begin position="382"/>
        <end position="462"/>
    </location>
</feature>
<feature type="compositionally biased region" description="Polar residues" evidence="1">
    <location>
        <begin position="405"/>
        <end position="420"/>
    </location>
</feature>
<gene>
    <name evidence="3" type="ORF">ACJRO7_010533</name>
</gene>
<accession>A0ABD3LC99</accession>
<organism evidence="3 4">
    <name type="scientific">Eucalyptus globulus</name>
    <name type="common">Tasmanian blue gum</name>
    <dbReference type="NCBI Taxonomy" id="34317"/>
    <lineage>
        <taxon>Eukaryota</taxon>
        <taxon>Viridiplantae</taxon>
        <taxon>Streptophyta</taxon>
        <taxon>Embryophyta</taxon>
        <taxon>Tracheophyta</taxon>
        <taxon>Spermatophyta</taxon>
        <taxon>Magnoliopsida</taxon>
        <taxon>eudicotyledons</taxon>
        <taxon>Gunneridae</taxon>
        <taxon>Pentapetalae</taxon>
        <taxon>rosids</taxon>
        <taxon>malvids</taxon>
        <taxon>Myrtales</taxon>
        <taxon>Myrtaceae</taxon>
        <taxon>Myrtoideae</taxon>
        <taxon>Eucalypteae</taxon>
        <taxon>Eucalyptus</taxon>
    </lineage>
</organism>
<dbReference type="Proteomes" id="UP001634007">
    <property type="component" value="Unassembled WGS sequence"/>
</dbReference>
<feature type="region of interest" description="Disordered" evidence="1">
    <location>
        <begin position="1"/>
        <end position="53"/>
    </location>
</feature>
<protein>
    <recommendedName>
        <fullName evidence="2">DUF4283 domain-containing protein</fullName>
    </recommendedName>
</protein>
<feature type="compositionally biased region" description="Polar residues" evidence="1">
    <location>
        <begin position="434"/>
        <end position="443"/>
    </location>
</feature>
<sequence length="721" mass="80555">MASSSDPMGPGNGMPQTTNGRSRSRARNASRGREGKRPDMLNRGRSKAPQTRSWANVASLSAKGYELDFAPPVSVGKKSVVQLSDNARCAGDPKWNNCLVGYYVGKNVPFRITETALKHTWGSHLSEVLANDDGFYFFIIPDNEFRRKVLDEGHITVARVPLVLKQWHKDMELKKELQSTVPVWIRLKDIPFAYWSSPGISEIASAVGKPLYVDSLTEKMKRLSFARVCVEISAKLERYEEVEVWVDEKVFSVQVLYEWRPNSCMKCCAFGHNCLAKEIPKQTPVSVEPPSGAAKSTVPPGNEELDQLMGWKQVLNRKKNHQRGQKVDSTPPISALKANAAAELVSSSSVVDAQNEQIMMEAANAGPSMALVVQNTDSTLIPSSEEDVSAVSSSSEEEEDLVPAVQSQDPHDTPSSQQEAHISAVATPSKDGQKGSSMDTPSIASRKGTNRRKPPRRALGDPVRQAEIRNFVRSNNLCCVGIVETKVSAAAFNSVTSVLLPGWSWVNNYNYSHKGRIWVGWNPREVDFLVNASSVQAIHGRLLWLVSGKVLFLSVVYAEHRFVSRRPLWEDLIQTSVRDFNAIRDPSDRIGSSNAWIPAFDEFRDCLVQAGLDDLRYTGYRYTWATLSGINRKQRKIDRVLVNARWNSEVSFSEASFIAPGISDHTPMVIKVMPVPKSSKPFKFFNFWMTHSDFFRMVSEVWESPFHVTPMFTLCAKLRLL</sequence>
<dbReference type="Pfam" id="PF14111">
    <property type="entry name" value="DUF4283"/>
    <property type="match status" value="1"/>
</dbReference>
<dbReference type="SUPFAM" id="SSF56219">
    <property type="entry name" value="DNase I-like"/>
    <property type="match status" value="1"/>
</dbReference>
<comment type="caution">
    <text evidence="3">The sequence shown here is derived from an EMBL/GenBank/DDBJ whole genome shotgun (WGS) entry which is preliminary data.</text>
</comment>
<reference evidence="3 4" key="1">
    <citation type="submission" date="2024-11" db="EMBL/GenBank/DDBJ databases">
        <title>Chromosome-level genome assembly of Eucalyptus globulus Labill. provides insights into its genome evolution.</title>
        <authorList>
            <person name="Li X."/>
        </authorList>
    </citation>
    <scope>NUCLEOTIDE SEQUENCE [LARGE SCALE GENOMIC DNA]</scope>
    <source>
        <strain evidence="3">CL2024</strain>
        <tissue evidence="3">Fresh tender leaves</tissue>
    </source>
</reference>
<keyword evidence="4" id="KW-1185">Reference proteome</keyword>
<evidence type="ECO:0000313" key="3">
    <source>
        <dbReference type="EMBL" id="KAL3749435.1"/>
    </source>
</evidence>
<dbReference type="EMBL" id="JBJKBG010000002">
    <property type="protein sequence ID" value="KAL3749435.1"/>
    <property type="molecule type" value="Genomic_DNA"/>
</dbReference>
<dbReference type="AlphaFoldDB" id="A0ABD3LC99"/>
<dbReference type="Gene3D" id="3.60.10.10">
    <property type="entry name" value="Endonuclease/exonuclease/phosphatase"/>
    <property type="match status" value="1"/>
</dbReference>
<dbReference type="PANTHER" id="PTHR31286">
    <property type="entry name" value="GLYCINE-RICH CELL WALL STRUCTURAL PROTEIN 1.8-LIKE"/>
    <property type="match status" value="1"/>
</dbReference>
<evidence type="ECO:0000259" key="2">
    <source>
        <dbReference type="Pfam" id="PF14111"/>
    </source>
</evidence>
<proteinExistence type="predicted"/>
<name>A0ABD3LC99_EUCGL</name>
<feature type="domain" description="DUF4283" evidence="2">
    <location>
        <begin position="94"/>
        <end position="172"/>
    </location>
</feature>
<evidence type="ECO:0000313" key="4">
    <source>
        <dbReference type="Proteomes" id="UP001634007"/>
    </source>
</evidence>
<evidence type="ECO:0000256" key="1">
    <source>
        <dbReference type="SAM" id="MobiDB-lite"/>
    </source>
</evidence>
<dbReference type="InterPro" id="IPR040256">
    <property type="entry name" value="At4g02000-like"/>
</dbReference>
<dbReference type="PANTHER" id="PTHR31286:SF165">
    <property type="entry name" value="DUF4283 DOMAIN-CONTAINING PROTEIN"/>
    <property type="match status" value="1"/>
</dbReference>
<dbReference type="InterPro" id="IPR036691">
    <property type="entry name" value="Endo/exonu/phosph_ase_sf"/>
</dbReference>